<gene>
    <name evidence="1" type="ordered locus">Aazo_2243</name>
</gene>
<proteinExistence type="predicted"/>
<dbReference type="STRING" id="551115.Aazo_2243"/>
<protein>
    <submittedName>
        <fullName evidence="1">Uncharacterized protein</fullName>
    </submittedName>
</protein>
<name>D7DXF4_NOSA0</name>
<dbReference type="HOGENOM" id="CLU_1784892_0_0_3"/>
<organism evidence="1 2">
    <name type="scientific">Nostoc azollae (strain 0708)</name>
    <name type="common">Anabaena azollae (strain 0708)</name>
    <dbReference type="NCBI Taxonomy" id="551115"/>
    <lineage>
        <taxon>Bacteria</taxon>
        <taxon>Bacillati</taxon>
        <taxon>Cyanobacteriota</taxon>
        <taxon>Cyanophyceae</taxon>
        <taxon>Nostocales</taxon>
        <taxon>Nostocaceae</taxon>
        <taxon>Trichormus</taxon>
    </lineage>
</organism>
<dbReference type="Proteomes" id="UP000001511">
    <property type="component" value="Chromosome"/>
</dbReference>
<evidence type="ECO:0000313" key="2">
    <source>
        <dbReference type="Proteomes" id="UP000001511"/>
    </source>
</evidence>
<dbReference type="KEGG" id="naz:Aazo_2243"/>
<dbReference type="EMBL" id="CP002059">
    <property type="protein sequence ID" value="ADI64230.1"/>
    <property type="molecule type" value="Genomic_DNA"/>
</dbReference>
<sequence length="145" mass="16792">MDLSIDSTELQHPLGGGVSPRVLPMIAVLLRSGEIYTEGLEVMRQIFLARAFPDILPSEHLNLITGLFDHQERLGRLCLISGGEVRDLLRLLFDCLREQNPPFEREYLELVIERQRDYRANAIDPHEWELVFPVMREQRVKGDIE</sequence>
<accession>D7DXF4</accession>
<dbReference type="AlphaFoldDB" id="D7DXF4"/>
<reference evidence="1 2" key="1">
    <citation type="journal article" date="2010" name="PLoS ONE">
        <title>Genome erosion in a nitrogen-fixing vertically transmitted endosymbiotic multicellular cyanobacterium.</title>
        <authorList>
            <person name="Ran L."/>
            <person name="Larsson J."/>
            <person name="Vigil-Stenman T."/>
            <person name="Nylander J.A."/>
            <person name="Ininbergs K."/>
            <person name="Zheng W.W."/>
            <person name="Lapidus A."/>
            <person name="Lowry S."/>
            <person name="Haselkorn R."/>
            <person name="Bergman B."/>
        </authorList>
    </citation>
    <scope>NUCLEOTIDE SEQUENCE [LARGE SCALE GENOMIC DNA]</scope>
    <source>
        <strain evidence="1 2">0708</strain>
    </source>
</reference>
<keyword evidence="2" id="KW-1185">Reference proteome</keyword>
<dbReference type="eggNOG" id="COG4928">
    <property type="taxonomic scope" value="Bacteria"/>
</dbReference>
<evidence type="ECO:0000313" key="1">
    <source>
        <dbReference type="EMBL" id="ADI64230.1"/>
    </source>
</evidence>